<sequence length="551" mass="63659">MSFLGAKQNFNAIAPSTSKASLDTLKLYYDDETIIQSTEEYDLYLVGNICTNLDQQQIEKSLENAEGTFAYVLFLKHKKETVIGTDKMGFFPLYYTDNEHNFIFANFIPHIKHRLKKAEPNWDTWDELLNTGDILGHKSTIKGVSRLRQGEKLSFIKDAYSIKTFWRYEGIDFVGPEDYINLNNDLMSESIEILSANDAKKIFPLSGGHDSRRIAITAYSLGIDITAITQETFNRDLFDEDTLIATLIAKELGIKKHIKLPQPDFKTQREDMIYKDYWCGFESSQHTWAVNISKNVKKNSLIYDGIIGDYTINNHCLKDIPEYLNNYNNIDKTTSLVAPTQKKIHLKDHLTTSPLQNRIRTELKEFPLDCNQITLFKTFNHCRRNLSQWYIPFLLNGINVNLPYGYSPLFLQSLSLDIKYRLDALYQHECMLKINKAVAGIPSTRENHDARFWIGLGARKGNATPFYPCGIVASDRVFSYLQQNLKNKILDGIFLRAAPDYIQSSRSWYYEPLQRLNLFLEWLETDENHLPVLYKGKPPFIEMATKGVFDK</sequence>
<dbReference type="SUPFAM" id="SSF56235">
    <property type="entry name" value="N-terminal nucleophile aminohydrolases (Ntn hydrolases)"/>
    <property type="match status" value="1"/>
</dbReference>
<proteinExistence type="predicted"/>
<dbReference type="SUPFAM" id="SSF52402">
    <property type="entry name" value="Adenine nucleotide alpha hydrolases-like"/>
    <property type="match status" value="1"/>
</dbReference>
<evidence type="ECO:0000313" key="2">
    <source>
        <dbReference type="EMBL" id="VAV95192.1"/>
    </source>
</evidence>
<dbReference type="InterPro" id="IPR029055">
    <property type="entry name" value="Ntn_hydrolases_N"/>
</dbReference>
<reference evidence="2" key="1">
    <citation type="submission" date="2018-06" db="EMBL/GenBank/DDBJ databases">
        <authorList>
            <person name="Zhirakovskaya E."/>
        </authorList>
    </citation>
    <scope>NUCLEOTIDE SEQUENCE</scope>
</reference>
<dbReference type="InterPro" id="IPR014729">
    <property type="entry name" value="Rossmann-like_a/b/a_fold"/>
</dbReference>
<protein>
    <recommendedName>
        <fullName evidence="1">Glutamine amidotransferase type-2 domain-containing protein</fullName>
    </recommendedName>
</protein>
<dbReference type="PANTHER" id="PTHR43284:SF1">
    <property type="entry name" value="ASPARAGINE SYNTHETASE"/>
    <property type="match status" value="1"/>
</dbReference>
<accession>A0A3B0RUP9</accession>
<gene>
    <name evidence="2" type="ORF">MNBD_ALPHA01-1642</name>
</gene>
<dbReference type="Gene3D" id="3.60.20.10">
    <property type="entry name" value="Glutamine Phosphoribosylpyrophosphate, subunit 1, domain 1"/>
    <property type="match status" value="1"/>
</dbReference>
<dbReference type="InterPro" id="IPR051786">
    <property type="entry name" value="ASN_synthetase/amidase"/>
</dbReference>
<dbReference type="Gene3D" id="3.40.50.620">
    <property type="entry name" value="HUPs"/>
    <property type="match status" value="1"/>
</dbReference>
<evidence type="ECO:0000259" key="1">
    <source>
        <dbReference type="Pfam" id="PF13537"/>
    </source>
</evidence>
<dbReference type="PANTHER" id="PTHR43284">
    <property type="entry name" value="ASPARAGINE SYNTHETASE (GLUTAMINE-HYDROLYZING)"/>
    <property type="match status" value="1"/>
</dbReference>
<organism evidence="2">
    <name type="scientific">hydrothermal vent metagenome</name>
    <dbReference type="NCBI Taxonomy" id="652676"/>
    <lineage>
        <taxon>unclassified sequences</taxon>
        <taxon>metagenomes</taxon>
        <taxon>ecological metagenomes</taxon>
    </lineage>
</organism>
<name>A0A3B0RUP9_9ZZZZ</name>
<dbReference type="Pfam" id="PF13537">
    <property type="entry name" value="GATase_7"/>
    <property type="match status" value="1"/>
</dbReference>
<feature type="domain" description="Glutamine amidotransferase type-2" evidence="1">
    <location>
        <begin position="53"/>
        <end position="108"/>
    </location>
</feature>
<dbReference type="EMBL" id="UOEJ01000064">
    <property type="protein sequence ID" value="VAV95192.1"/>
    <property type="molecule type" value="Genomic_DNA"/>
</dbReference>
<dbReference type="AlphaFoldDB" id="A0A3B0RUP9"/>
<dbReference type="InterPro" id="IPR017932">
    <property type="entry name" value="GATase_2_dom"/>
</dbReference>